<keyword evidence="4" id="KW-1185">Reference proteome</keyword>
<reference evidence="3 4" key="1">
    <citation type="submission" date="2019-02" db="EMBL/GenBank/DDBJ databases">
        <title>Deep-cultivation of Planctomycetes and their phenomic and genomic characterization uncovers novel biology.</title>
        <authorList>
            <person name="Wiegand S."/>
            <person name="Jogler M."/>
            <person name="Boedeker C."/>
            <person name="Pinto D."/>
            <person name="Vollmers J."/>
            <person name="Rivas-Marin E."/>
            <person name="Kohn T."/>
            <person name="Peeters S.H."/>
            <person name="Heuer A."/>
            <person name="Rast P."/>
            <person name="Oberbeckmann S."/>
            <person name="Bunk B."/>
            <person name="Jeske O."/>
            <person name="Meyerdierks A."/>
            <person name="Storesund J.E."/>
            <person name="Kallscheuer N."/>
            <person name="Luecker S."/>
            <person name="Lage O.M."/>
            <person name="Pohl T."/>
            <person name="Merkel B.J."/>
            <person name="Hornburger P."/>
            <person name="Mueller R.-W."/>
            <person name="Bruemmer F."/>
            <person name="Labrenz M."/>
            <person name="Spormann A.M."/>
            <person name="Op den Camp H."/>
            <person name="Overmann J."/>
            <person name="Amann R."/>
            <person name="Jetten M.S.M."/>
            <person name="Mascher T."/>
            <person name="Medema M.H."/>
            <person name="Devos D.P."/>
            <person name="Kaster A.-K."/>
            <person name="Ovreas L."/>
            <person name="Rohde M."/>
            <person name="Galperin M.Y."/>
            <person name="Jogler C."/>
        </authorList>
    </citation>
    <scope>NUCLEOTIDE SEQUENCE [LARGE SCALE GENOMIC DNA]</scope>
    <source>
        <strain evidence="3 4">TBK1r</strain>
    </source>
</reference>
<feature type="region of interest" description="Disordered" evidence="1">
    <location>
        <begin position="262"/>
        <end position="286"/>
    </location>
</feature>
<proteinExistence type="predicted"/>
<dbReference type="RefSeq" id="WP_145211118.1">
    <property type="nucleotide sequence ID" value="NZ_CP036432.1"/>
</dbReference>
<evidence type="ECO:0000256" key="1">
    <source>
        <dbReference type="SAM" id="MobiDB-lite"/>
    </source>
</evidence>
<feature type="compositionally biased region" description="Basic and acidic residues" evidence="1">
    <location>
        <begin position="270"/>
        <end position="280"/>
    </location>
</feature>
<organism evidence="3 4">
    <name type="scientific">Stieleria magnilauensis</name>
    <dbReference type="NCBI Taxonomy" id="2527963"/>
    <lineage>
        <taxon>Bacteria</taxon>
        <taxon>Pseudomonadati</taxon>
        <taxon>Planctomycetota</taxon>
        <taxon>Planctomycetia</taxon>
        <taxon>Pirellulales</taxon>
        <taxon>Pirellulaceae</taxon>
        <taxon>Stieleria</taxon>
    </lineage>
</organism>
<dbReference type="EMBL" id="CP036432">
    <property type="protein sequence ID" value="QDV83790.1"/>
    <property type="molecule type" value="Genomic_DNA"/>
</dbReference>
<evidence type="ECO:0000259" key="2">
    <source>
        <dbReference type="Pfam" id="PF08401"/>
    </source>
</evidence>
<feature type="domain" description="N-terminal" evidence="2">
    <location>
        <begin position="32"/>
        <end position="108"/>
    </location>
</feature>
<sequence>MKKDEIAKLVSTGINELNTALAEGRSVRLEEVLKLMARFNKYSFNNCLLIAQQFPDATKVMGFHGWKSVGRSVKKGEKGIGITAPLAFRKKDAVTDEKEIRGFRVVHVFDISQTEGDELPSLTQPTGSAAQWIEPVERLIESKGIDLKYGLLGGGAYGASSVKKITVLSGLKPPMRLEVLIHELAHELLHPDRETRKRLKHSVMETEAQAVAQVVCQALGMDAIEHSADYIHLHNGDSEVFANSMTRIQKCASGILSDLLGNEQPPVCRSDSENKKESKRQPTLAA</sequence>
<evidence type="ECO:0000313" key="4">
    <source>
        <dbReference type="Proteomes" id="UP000318081"/>
    </source>
</evidence>
<evidence type="ECO:0000313" key="3">
    <source>
        <dbReference type="EMBL" id="QDV83790.1"/>
    </source>
</evidence>
<dbReference type="Proteomes" id="UP000318081">
    <property type="component" value="Chromosome"/>
</dbReference>
<gene>
    <name evidence="3" type="ORF">TBK1r_27320</name>
</gene>
<protein>
    <recommendedName>
        <fullName evidence="2">N-terminal domain-containing protein</fullName>
    </recommendedName>
</protein>
<dbReference type="InterPro" id="IPR013610">
    <property type="entry name" value="ArdC_N"/>
</dbReference>
<accession>A0ABX5XP72</accession>
<name>A0ABX5XP72_9BACT</name>
<dbReference type="Pfam" id="PF08401">
    <property type="entry name" value="ArdcN"/>
    <property type="match status" value="1"/>
</dbReference>